<dbReference type="InterPro" id="IPR013762">
    <property type="entry name" value="Integrase-like_cat_sf"/>
</dbReference>
<evidence type="ECO:0000256" key="1">
    <source>
        <dbReference type="ARBA" id="ARBA00023172"/>
    </source>
</evidence>
<accession>A0ABP9QWM5</accession>
<dbReference type="EMBL" id="BAABIB010000080">
    <property type="protein sequence ID" value="GAA5168524.1"/>
    <property type="molecule type" value="Genomic_DNA"/>
</dbReference>
<gene>
    <name evidence="2" type="ORF">GCM10023214_44380</name>
</gene>
<name>A0ABP9QWM5_9PSEU</name>
<keyword evidence="3" id="KW-1185">Reference proteome</keyword>
<sequence>MSLPPWIGLPHRRVRVIRLGPLTLTVTTHVEGRRGRTKTPAGTRWVPLPSSIAVLYEELLDSHRHPFVVCTPEGKPWRRSNFRQRFWPPAWDG</sequence>
<protein>
    <submittedName>
        <fullName evidence="2">Uncharacterized protein</fullName>
    </submittedName>
</protein>
<dbReference type="InterPro" id="IPR011010">
    <property type="entry name" value="DNA_brk_join_enz"/>
</dbReference>
<evidence type="ECO:0000313" key="2">
    <source>
        <dbReference type="EMBL" id="GAA5168524.1"/>
    </source>
</evidence>
<dbReference type="Gene3D" id="1.10.443.10">
    <property type="entry name" value="Intergrase catalytic core"/>
    <property type="match status" value="1"/>
</dbReference>
<evidence type="ECO:0000313" key="3">
    <source>
        <dbReference type="Proteomes" id="UP001500192"/>
    </source>
</evidence>
<dbReference type="Proteomes" id="UP001500192">
    <property type="component" value="Unassembled WGS sequence"/>
</dbReference>
<proteinExistence type="predicted"/>
<comment type="caution">
    <text evidence="2">The sequence shown here is derived from an EMBL/GenBank/DDBJ whole genome shotgun (WGS) entry which is preliminary data.</text>
</comment>
<reference evidence="3" key="1">
    <citation type="journal article" date="2019" name="Int. J. Syst. Evol. Microbiol.">
        <title>The Global Catalogue of Microorganisms (GCM) 10K type strain sequencing project: providing services to taxonomists for standard genome sequencing and annotation.</title>
        <authorList>
            <consortium name="The Broad Institute Genomics Platform"/>
            <consortium name="The Broad Institute Genome Sequencing Center for Infectious Disease"/>
            <person name="Wu L."/>
            <person name="Ma J."/>
        </authorList>
    </citation>
    <scope>NUCLEOTIDE SEQUENCE [LARGE SCALE GENOMIC DNA]</scope>
    <source>
        <strain evidence="3">JCM 18054</strain>
    </source>
</reference>
<organism evidence="2 3">
    <name type="scientific">Amycolatopsis dongchuanensis</name>
    <dbReference type="NCBI Taxonomy" id="1070866"/>
    <lineage>
        <taxon>Bacteria</taxon>
        <taxon>Bacillati</taxon>
        <taxon>Actinomycetota</taxon>
        <taxon>Actinomycetes</taxon>
        <taxon>Pseudonocardiales</taxon>
        <taxon>Pseudonocardiaceae</taxon>
        <taxon>Amycolatopsis</taxon>
    </lineage>
</organism>
<dbReference type="SUPFAM" id="SSF56349">
    <property type="entry name" value="DNA breaking-rejoining enzymes"/>
    <property type="match status" value="1"/>
</dbReference>
<keyword evidence="1" id="KW-0233">DNA recombination</keyword>